<proteinExistence type="predicted"/>
<organism evidence="1 3">
    <name type="scientific">Methylobacterium oxalidis</name>
    <dbReference type="NCBI Taxonomy" id="944322"/>
    <lineage>
        <taxon>Bacteria</taxon>
        <taxon>Pseudomonadati</taxon>
        <taxon>Pseudomonadota</taxon>
        <taxon>Alphaproteobacteria</taxon>
        <taxon>Hyphomicrobiales</taxon>
        <taxon>Methylobacteriaceae</taxon>
        <taxon>Methylobacterium</taxon>
    </lineage>
</organism>
<dbReference type="AlphaFoldDB" id="A0A512J3Q6"/>
<evidence type="ECO:0008006" key="5">
    <source>
        <dbReference type="Google" id="ProtNLM"/>
    </source>
</evidence>
<name>A0A512J3Q6_9HYPH</name>
<accession>A0A512J3Q6</accession>
<reference evidence="1 3" key="3">
    <citation type="submission" date="2019-07" db="EMBL/GenBank/DDBJ databases">
        <title>Whole genome shotgun sequence of Methylobacterium oxalidis NBRC 107715.</title>
        <authorList>
            <person name="Hosoyama A."/>
            <person name="Uohara A."/>
            <person name="Ohji S."/>
            <person name="Ichikawa N."/>
        </authorList>
    </citation>
    <scope>NUCLEOTIDE SEQUENCE [LARGE SCALE GENOMIC DNA]</scope>
    <source>
        <strain evidence="1 3">NBRC 107715</strain>
    </source>
</reference>
<evidence type="ECO:0000313" key="3">
    <source>
        <dbReference type="Proteomes" id="UP000321960"/>
    </source>
</evidence>
<evidence type="ECO:0000313" key="2">
    <source>
        <dbReference type="EMBL" id="GLS62742.1"/>
    </source>
</evidence>
<reference evidence="2" key="1">
    <citation type="journal article" date="2014" name="Int. J. Syst. Evol. Microbiol.">
        <title>Complete genome of a new Firmicutes species belonging to the dominant human colonic microbiota ('Ruminococcus bicirculans') reveals two chromosomes and a selective capacity to utilize plant glucans.</title>
        <authorList>
            <consortium name="NISC Comparative Sequencing Program"/>
            <person name="Wegmann U."/>
            <person name="Louis P."/>
            <person name="Goesmann A."/>
            <person name="Henrissat B."/>
            <person name="Duncan S.H."/>
            <person name="Flint H.J."/>
        </authorList>
    </citation>
    <scope>NUCLEOTIDE SEQUENCE</scope>
    <source>
        <strain evidence="2">NBRC 107715</strain>
    </source>
</reference>
<dbReference type="Proteomes" id="UP000321960">
    <property type="component" value="Unassembled WGS sequence"/>
</dbReference>
<dbReference type="Proteomes" id="UP001156856">
    <property type="component" value="Unassembled WGS sequence"/>
</dbReference>
<gene>
    <name evidence="2" type="ORF">GCM10007888_11230</name>
    <name evidence="1" type="ORF">MOX02_26080</name>
</gene>
<evidence type="ECO:0000313" key="4">
    <source>
        <dbReference type="Proteomes" id="UP001156856"/>
    </source>
</evidence>
<reference evidence="4" key="2">
    <citation type="journal article" date="2019" name="Int. J. Syst. Evol. Microbiol.">
        <title>The Global Catalogue of Microorganisms (GCM) 10K type strain sequencing project: providing services to taxonomists for standard genome sequencing and annotation.</title>
        <authorList>
            <consortium name="The Broad Institute Genomics Platform"/>
            <consortium name="The Broad Institute Genome Sequencing Center for Infectious Disease"/>
            <person name="Wu L."/>
            <person name="Ma J."/>
        </authorList>
    </citation>
    <scope>NUCLEOTIDE SEQUENCE [LARGE SCALE GENOMIC DNA]</scope>
    <source>
        <strain evidence="4">NBRC 107715</strain>
    </source>
</reference>
<dbReference type="RefSeq" id="WP_147026192.1">
    <property type="nucleotide sequence ID" value="NZ_BJZU01000049.1"/>
</dbReference>
<dbReference type="EMBL" id="BJZU01000049">
    <property type="protein sequence ID" value="GEP04570.1"/>
    <property type="molecule type" value="Genomic_DNA"/>
</dbReference>
<sequence length="260" mass="29106">MLRAWALYLTNPAHPALRRLGYLRESVSLYYRSRRCRAAWHSHLEASRGVILNAVEQLPKRRTVIVLGSGLLDDIPLSALASGFSRVVLVDAIHLWPVRIAVRRYPNVERVTLDISGTAGMLLGSASAPDDTIGSLCAEENVDLVVSANLLSQLPILPLDWFEERGLPVPSHLARNLIRSHLDVLTRMEARVCLITDTVEIELDRNGSETDRLDLMHGVALPKPDKTWDWDLAPFGEAAPDHRLLHRVEAYSDWHEAVRG</sequence>
<comment type="caution">
    <text evidence="1">The sequence shown here is derived from an EMBL/GenBank/DDBJ whole genome shotgun (WGS) entry which is preliminary data.</text>
</comment>
<dbReference type="OrthoDB" id="5449792at2"/>
<evidence type="ECO:0000313" key="1">
    <source>
        <dbReference type="EMBL" id="GEP04570.1"/>
    </source>
</evidence>
<reference evidence="2" key="4">
    <citation type="submission" date="2023-01" db="EMBL/GenBank/DDBJ databases">
        <title>Draft genome sequence of Methylobacterium oxalidis strain NBRC 107715.</title>
        <authorList>
            <person name="Sun Q."/>
            <person name="Mori K."/>
        </authorList>
    </citation>
    <scope>NUCLEOTIDE SEQUENCE</scope>
    <source>
        <strain evidence="2">NBRC 107715</strain>
    </source>
</reference>
<keyword evidence="4" id="KW-1185">Reference proteome</keyword>
<protein>
    <recommendedName>
        <fullName evidence="5">Methyltransferase</fullName>
    </recommendedName>
</protein>
<dbReference type="EMBL" id="BSPK01000016">
    <property type="protein sequence ID" value="GLS62742.1"/>
    <property type="molecule type" value="Genomic_DNA"/>
</dbReference>